<accession>A0AA49JFT0</accession>
<dbReference type="PANTHER" id="PTHR30273:SF2">
    <property type="entry name" value="PROTEIN FECR"/>
    <property type="match status" value="1"/>
</dbReference>
<evidence type="ECO:0000313" key="3">
    <source>
        <dbReference type="EMBL" id="WKN35410.1"/>
    </source>
</evidence>
<dbReference type="InterPro" id="IPR032508">
    <property type="entry name" value="FecR_C"/>
</dbReference>
<dbReference type="InterPro" id="IPR006860">
    <property type="entry name" value="FecR"/>
</dbReference>
<proteinExistence type="predicted"/>
<dbReference type="AlphaFoldDB" id="A0AA49JFT0"/>
<dbReference type="GO" id="GO:0016989">
    <property type="term" value="F:sigma factor antagonist activity"/>
    <property type="evidence" value="ECO:0007669"/>
    <property type="project" value="TreeGrafter"/>
</dbReference>
<feature type="domain" description="Protein FecR C-terminal" evidence="2">
    <location>
        <begin position="260"/>
        <end position="330"/>
    </location>
</feature>
<reference evidence="3" key="2">
    <citation type="journal article" date="2024" name="Antonie Van Leeuwenhoek">
        <title>Roseihalotalea indica gen. nov., sp. nov., a halophilic Bacteroidetes from mesopelagic Southwest Indian Ocean with higher carbohydrate metabolic potential.</title>
        <authorList>
            <person name="Chen B."/>
            <person name="Zhang M."/>
            <person name="Lin D."/>
            <person name="Ye J."/>
            <person name="Tang K."/>
        </authorList>
    </citation>
    <scope>NUCLEOTIDE SEQUENCE</scope>
    <source>
        <strain evidence="3">TK19036</strain>
    </source>
</reference>
<dbReference type="PANTHER" id="PTHR30273">
    <property type="entry name" value="PERIPLASMIC SIGNAL SENSOR AND SIGMA FACTOR ACTIVATOR FECR-RELATED"/>
    <property type="match status" value="1"/>
</dbReference>
<dbReference type="InterPro" id="IPR012373">
    <property type="entry name" value="Ferrdict_sens_TM"/>
</dbReference>
<feature type="domain" description="FecR protein" evidence="1">
    <location>
        <begin position="123"/>
        <end position="212"/>
    </location>
</feature>
<name>A0AA49JFT0_9BACT</name>
<dbReference type="FunFam" id="2.60.120.1440:FF:000001">
    <property type="entry name" value="Putative anti-sigma factor"/>
    <property type="match status" value="1"/>
</dbReference>
<protein>
    <submittedName>
        <fullName evidence="3">DUF4974 domain-containing protein</fullName>
    </submittedName>
</protein>
<dbReference type="Gene3D" id="2.60.120.1440">
    <property type="match status" value="1"/>
</dbReference>
<dbReference type="Gene3D" id="3.55.50.30">
    <property type="match status" value="1"/>
</dbReference>
<sequence>MLRNELIEKFYRGECTEEEIQVLLEAFGNPQKGERTVEALWEEFSSTTIAPDRQSEQMFAALQQKIRAREMPRSRHRWPQSQWLRVAAILVLAFSLSLLVSRENTHSLLLSSSVNYITQKNPAGQKSHIRLPDGTQVHLNAESSITYPEVFTDSTRSVCLIGEAFFEVTENPEKPFIVSASGVDTRALGTSFNVKAYAQDFNVNVVLVSGKVSVTQTNMPSKQGKILQPGEEAIVDTKTYEMRKQPAELHRALAWKNNILLFQQATASQIFTELERWYGVKFVHPPLHTAALDSWRFTGEFENASLENVLMSISYVKSFKYTIDHNTITITP</sequence>
<dbReference type="PIRSF" id="PIRSF018266">
    <property type="entry name" value="FecR"/>
    <property type="match status" value="1"/>
</dbReference>
<reference evidence="3" key="1">
    <citation type="journal article" date="2023" name="Comput. Struct. Biotechnol. J.">
        <title>Discovery of a novel marine Bacteroidetes with a rich repertoire of carbohydrate-active enzymes.</title>
        <authorList>
            <person name="Chen B."/>
            <person name="Liu G."/>
            <person name="Chen Q."/>
            <person name="Wang H."/>
            <person name="Liu L."/>
            <person name="Tang K."/>
        </authorList>
    </citation>
    <scope>NUCLEOTIDE SEQUENCE</scope>
    <source>
        <strain evidence="3">TK19036</strain>
    </source>
</reference>
<evidence type="ECO:0000259" key="1">
    <source>
        <dbReference type="Pfam" id="PF04773"/>
    </source>
</evidence>
<dbReference type="EMBL" id="CP120682">
    <property type="protein sequence ID" value="WKN35410.1"/>
    <property type="molecule type" value="Genomic_DNA"/>
</dbReference>
<dbReference type="Pfam" id="PF16344">
    <property type="entry name" value="FecR_C"/>
    <property type="match status" value="1"/>
</dbReference>
<evidence type="ECO:0000259" key="2">
    <source>
        <dbReference type="Pfam" id="PF16344"/>
    </source>
</evidence>
<organism evidence="3">
    <name type="scientific">Roseihalotalea indica</name>
    <dbReference type="NCBI Taxonomy" id="2867963"/>
    <lineage>
        <taxon>Bacteria</taxon>
        <taxon>Pseudomonadati</taxon>
        <taxon>Bacteroidota</taxon>
        <taxon>Cytophagia</taxon>
        <taxon>Cytophagales</taxon>
        <taxon>Catalimonadaceae</taxon>
        <taxon>Roseihalotalea</taxon>
    </lineage>
</organism>
<gene>
    <name evidence="3" type="ORF">K4G66_23835</name>
</gene>
<dbReference type="Pfam" id="PF04773">
    <property type="entry name" value="FecR"/>
    <property type="match status" value="1"/>
</dbReference>